<dbReference type="Proteomes" id="UP000027222">
    <property type="component" value="Unassembled WGS sequence"/>
</dbReference>
<accession>A0A067TG43</accession>
<keyword evidence="6" id="KW-0325">Glycoprotein</keyword>
<evidence type="ECO:0000256" key="7">
    <source>
        <dbReference type="SAM" id="SignalP"/>
    </source>
</evidence>
<keyword evidence="5" id="KW-0472">Membrane</keyword>
<feature type="chain" id="PRO_5001646784" description="WSC domain-containing protein" evidence="7">
    <location>
        <begin position="30"/>
        <end position="442"/>
    </location>
</feature>
<evidence type="ECO:0000256" key="2">
    <source>
        <dbReference type="ARBA" id="ARBA00022692"/>
    </source>
</evidence>
<evidence type="ECO:0000313" key="9">
    <source>
        <dbReference type="EMBL" id="KDR77923.1"/>
    </source>
</evidence>
<evidence type="ECO:0000313" key="10">
    <source>
        <dbReference type="Proteomes" id="UP000027222"/>
    </source>
</evidence>
<feature type="domain" description="WSC" evidence="8">
    <location>
        <begin position="161"/>
        <end position="262"/>
    </location>
</feature>
<dbReference type="InterPro" id="IPR051836">
    <property type="entry name" value="Kremen_rcpt"/>
</dbReference>
<keyword evidence="3 7" id="KW-0732">Signal</keyword>
<dbReference type="PANTHER" id="PTHR24269">
    <property type="entry name" value="KREMEN PROTEIN"/>
    <property type="match status" value="1"/>
</dbReference>
<evidence type="ECO:0000256" key="1">
    <source>
        <dbReference type="ARBA" id="ARBA00004167"/>
    </source>
</evidence>
<gene>
    <name evidence="9" type="ORF">GALMADRAFT_244894</name>
</gene>
<dbReference type="EMBL" id="KL142375">
    <property type="protein sequence ID" value="KDR77923.1"/>
    <property type="molecule type" value="Genomic_DNA"/>
</dbReference>
<dbReference type="SMART" id="SM00321">
    <property type="entry name" value="WSC"/>
    <property type="match status" value="2"/>
</dbReference>
<dbReference type="PANTHER" id="PTHR24269:SF16">
    <property type="entry name" value="PROTEIN SLG1"/>
    <property type="match status" value="1"/>
</dbReference>
<dbReference type="PROSITE" id="PS51212">
    <property type="entry name" value="WSC"/>
    <property type="match status" value="2"/>
</dbReference>
<feature type="domain" description="WSC" evidence="8">
    <location>
        <begin position="53"/>
        <end position="146"/>
    </location>
</feature>
<organism evidence="9 10">
    <name type="scientific">Galerina marginata (strain CBS 339.88)</name>
    <dbReference type="NCBI Taxonomy" id="685588"/>
    <lineage>
        <taxon>Eukaryota</taxon>
        <taxon>Fungi</taxon>
        <taxon>Dikarya</taxon>
        <taxon>Basidiomycota</taxon>
        <taxon>Agaricomycotina</taxon>
        <taxon>Agaricomycetes</taxon>
        <taxon>Agaricomycetidae</taxon>
        <taxon>Agaricales</taxon>
        <taxon>Agaricineae</taxon>
        <taxon>Strophariaceae</taxon>
        <taxon>Galerina</taxon>
    </lineage>
</organism>
<reference evidence="10" key="1">
    <citation type="journal article" date="2014" name="Proc. Natl. Acad. Sci. U.S.A.">
        <title>Extensive sampling of basidiomycete genomes demonstrates inadequacy of the white-rot/brown-rot paradigm for wood decay fungi.</title>
        <authorList>
            <person name="Riley R."/>
            <person name="Salamov A.A."/>
            <person name="Brown D.W."/>
            <person name="Nagy L.G."/>
            <person name="Floudas D."/>
            <person name="Held B.W."/>
            <person name="Levasseur A."/>
            <person name="Lombard V."/>
            <person name="Morin E."/>
            <person name="Otillar R."/>
            <person name="Lindquist E.A."/>
            <person name="Sun H."/>
            <person name="LaButti K.M."/>
            <person name="Schmutz J."/>
            <person name="Jabbour D."/>
            <person name="Luo H."/>
            <person name="Baker S.E."/>
            <person name="Pisabarro A.G."/>
            <person name="Walton J.D."/>
            <person name="Blanchette R.A."/>
            <person name="Henrissat B."/>
            <person name="Martin F."/>
            <person name="Cullen D."/>
            <person name="Hibbett D.S."/>
            <person name="Grigoriev I.V."/>
        </authorList>
    </citation>
    <scope>NUCLEOTIDE SEQUENCE [LARGE SCALE GENOMIC DNA]</scope>
    <source>
        <strain evidence="10">CBS 339.88</strain>
    </source>
</reference>
<name>A0A067TG43_GALM3</name>
<protein>
    <recommendedName>
        <fullName evidence="8">WSC domain-containing protein</fullName>
    </recommendedName>
</protein>
<dbReference type="InterPro" id="IPR002889">
    <property type="entry name" value="WSC_carb-bd"/>
</dbReference>
<comment type="subcellular location">
    <subcellularLocation>
        <location evidence="1">Membrane</location>
        <topology evidence="1">Single-pass membrane protein</topology>
    </subcellularLocation>
</comment>
<keyword evidence="10" id="KW-1185">Reference proteome</keyword>
<feature type="signal peptide" evidence="7">
    <location>
        <begin position="1"/>
        <end position="29"/>
    </location>
</feature>
<dbReference type="HOGENOM" id="CLU_038070_0_0_1"/>
<keyword evidence="4" id="KW-1133">Transmembrane helix</keyword>
<dbReference type="OrthoDB" id="5985073at2759"/>
<evidence type="ECO:0000256" key="6">
    <source>
        <dbReference type="ARBA" id="ARBA00023180"/>
    </source>
</evidence>
<dbReference type="GO" id="GO:0005886">
    <property type="term" value="C:plasma membrane"/>
    <property type="evidence" value="ECO:0007669"/>
    <property type="project" value="TreeGrafter"/>
</dbReference>
<dbReference type="Pfam" id="PF01822">
    <property type="entry name" value="WSC"/>
    <property type="match status" value="2"/>
</dbReference>
<dbReference type="STRING" id="685588.A0A067TG43"/>
<keyword evidence="2" id="KW-0812">Transmembrane</keyword>
<evidence type="ECO:0000259" key="8">
    <source>
        <dbReference type="PROSITE" id="PS51212"/>
    </source>
</evidence>
<evidence type="ECO:0000256" key="3">
    <source>
        <dbReference type="ARBA" id="ARBA00022729"/>
    </source>
</evidence>
<sequence>MSNRQPRKMPSFFNCLMMAVFLYPLQSTSEPILPRETVELRQASSNPNALLAGWTPVGCFTDASQLRTLLGPSFTSSSMTPAACMDFCAPHGFGFAGVEYSRECYCDFVIQDFATPVSASDCNAPCAGDGTLTCGSANRISVFANEQSNVVHPSNKPFVGAWQYKGCFTENVRGRNLERMVGISGPVTVETCTAACKSSNFLLAGLENAGECWCGNVMEEGTKTPDADCGSACSGDPTEFCGSSVQNGGPTETTRMTVYQDTSTAVNFKTCLQSGSDFFLRLNIFSQAAPSNPVPALLLQDATFPSDFFVLTACATCSTVNVVAYGAEFGVLTAIRSFPQNIEPQSFSVNVGDSPAFKNTQVFQAAAGFSGYCGMANPINPIGPLFQPLLLGANSRADLWALCPNITAGGRLDVVFSPVANHAHYLKNDCQAVFIQMDPTSV</sequence>
<evidence type="ECO:0000256" key="4">
    <source>
        <dbReference type="ARBA" id="ARBA00022989"/>
    </source>
</evidence>
<dbReference type="AlphaFoldDB" id="A0A067TG43"/>
<evidence type="ECO:0000256" key="5">
    <source>
        <dbReference type="ARBA" id="ARBA00023136"/>
    </source>
</evidence>
<proteinExistence type="predicted"/>